<evidence type="ECO:0000313" key="3">
    <source>
        <dbReference type="Proteomes" id="UP000295818"/>
    </source>
</evidence>
<dbReference type="RefSeq" id="WP_199239612.1">
    <property type="nucleotide sequence ID" value="NZ_SLWM01000001.1"/>
</dbReference>
<dbReference type="Pfam" id="PF00724">
    <property type="entry name" value="Oxidored_FMN"/>
    <property type="match status" value="1"/>
</dbReference>
<reference evidence="2 3" key="1">
    <citation type="journal article" date="2015" name="Stand. Genomic Sci.">
        <title>Genomic Encyclopedia of Bacterial and Archaeal Type Strains, Phase III: the genomes of soil and plant-associated and newly described type strains.</title>
        <authorList>
            <person name="Whitman W.B."/>
            <person name="Woyke T."/>
            <person name="Klenk H.P."/>
            <person name="Zhou Y."/>
            <person name="Lilburn T.G."/>
            <person name="Beck B.J."/>
            <person name="De Vos P."/>
            <person name="Vandamme P."/>
            <person name="Eisen J.A."/>
            <person name="Garrity G."/>
            <person name="Hugenholtz P."/>
            <person name="Kyrpides N.C."/>
        </authorList>
    </citation>
    <scope>NUCLEOTIDE SEQUENCE [LARGE SCALE GENOMIC DNA]</scope>
    <source>
        <strain evidence="2 3">VKM Ac-2538</strain>
    </source>
</reference>
<evidence type="ECO:0000313" key="2">
    <source>
        <dbReference type="EMBL" id="TCO32046.1"/>
    </source>
</evidence>
<dbReference type="Proteomes" id="UP000295818">
    <property type="component" value="Unassembled WGS sequence"/>
</dbReference>
<dbReference type="CDD" id="cd02933">
    <property type="entry name" value="OYE_like_FMN"/>
    <property type="match status" value="1"/>
</dbReference>
<feature type="domain" description="NADH:flavin oxidoreductase/NADH oxidase N-terminal" evidence="1">
    <location>
        <begin position="5"/>
        <end position="328"/>
    </location>
</feature>
<dbReference type="InterPro" id="IPR013785">
    <property type="entry name" value="Aldolase_TIM"/>
</dbReference>
<dbReference type="InterPro" id="IPR045247">
    <property type="entry name" value="Oye-like"/>
</dbReference>
<evidence type="ECO:0000259" key="1">
    <source>
        <dbReference type="Pfam" id="PF00724"/>
    </source>
</evidence>
<dbReference type="SUPFAM" id="SSF51395">
    <property type="entry name" value="FMN-linked oxidoreductases"/>
    <property type="match status" value="1"/>
</dbReference>
<keyword evidence="3" id="KW-1185">Reference proteome</keyword>
<dbReference type="EMBL" id="SLWM01000001">
    <property type="protein sequence ID" value="TCO32046.1"/>
    <property type="molecule type" value="Genomic_DNA"/>
</dbReference>
<dbReference type="PANTHER" id="PTHR22893:SF91">
    <property type="entry name" value="NADPH DEHYDROGENASE 2-RELATED"/>
    <property type="match status" value="1"/>
</dbReference>
<gene>
    <name evidence="2" type="ORF">EV644_101689</name>
</gene>
<dbReference type="PANTHER" id="PTHR22893">
    <property type="entry name" value="NADH OXIDOREDUCTASE-RELATED"/>
    <property type="match status" value="1"/>
</dbReference>
<dbReference type="Gene3D" id="3.20.20.70">
    <property type="entry name" value="Aldolase class I"/>
    <property type="match status" value="1"/>
</dbReference>
<accession>A0ABY2BV51</accession>
<name>A0ABY2BV51_9ACTN</name>
<organism evidence="2 3">
    <name type="scientific">Kribbella orskensis</name>
    <dbReference type="NCBI Taxonomy" id="2512216"/>
    <lineage>
        <taxon>Bacteria</taxon>
        <taxon>Bacillati</taxon>
        <taxon>Actinomycetota</taxon>
        <taxon>Actinomycetes</taxon>
        <taxon>Propionibacteriales</taxon>
        <taxon>Kribbellaceae</taxon>
        <taxon>Kribbella</taxon>
    </lineage>
</organism>
<protein>
    <submittedName>
        <fullName evidence="2">N-ethylmaleimide reductase</fullName>
    </submittedName>
</protein>
<comment type="caution">
    <text evidence="2">The sequence shown here is derived from an EMBL/GenBank/DDBJ whole genome shotgun (WGS) entry which is preliminary data.</text>
</comment>
<proteinExistence type="predicted"/>
<dbReference type="InterPro" id="IPR001155">
    <property type="entry name" value="OxRdtase_FMN_N"/>
</dbReference>
<sequence length="358" mass="37982">MPSAFDSATVGGLTLPNRIVMAPMTRSRAYGPGHSPTSLMAEYYAQRASAGLIVTEGTQPSRIGQGYPNTPGLHSDEQSAAWREVTDAVHAAGGRIFAQLLHTGRIGHPVLIDGLDPVAPSAVAAKVSIFTPEGLKECVTPRTLTGGEVEQTLADFVAAAKNAIAAGFDGVEVHGANGYLVHQFLDPTTNLRTDGWGGSVDGRLRFAVELIRGIADAIGPQRTALRISPGNPYNDMSEPDPHATYLALAEALRPLGLAYLHMVETGDRDLTRKLRAEFGGLFMLNPRTAPGHTGPEHLVLVEDGTTDLLSYGALFLANPDLPQRLAAGGPFNAPDRARFYGGDERGFTDYPTLPELPA</sequence>